<dbReference type="Proteomes" id="UP000663873">
    <property type="component" value="Unassembled WGS sequence"/>
</dbReference>
<evidence type="ECO:0000313" key="9">
    <source>
        <dbReference type="Proteomes" id="UP000663848"/>
    </source>
</evidence>
<dbReference type="PRINTS" id="PR00310">
    <property type="entry name" value="ANTIPRLFBTG1"/>
</dbReference>
<dbReference type="Pfam" id="PF07742">
    <property type="entry name" value="BTG"/>
    <property type="match status" value="1"/>
</dbReference>
<keyword evidence="2" id="KW-0597">Phosphoprotein</keyword>
<dbReference type="EMBL" id="CAJOBP010000495">
    <property type="protein sequence ID" value="CAF4185666.1"/>
    <property type="molecule type" value="Genomic_DNA"/>
</dbReference>
<dbReference type="Proteomes" id="UP000663862">
    <property type="component" value="Unassembled WGS sequence"/>
</dbReference>
<gene>
    <name evidence="5" type="ORF">HFQ381_LOCUS20506</name>
    <name evidence="7" type="ORF">QYT958_LOCUS3986</name>
    <name evidence="8" type="ORF">TOA249_LOCUS18187</name>
    <name evidence="6" type="ORF">TSG867_LOCUS15526</name>
    <name evidence="4" type="ORF">UJA718_LOCUS5600</name>
</gene>
<evidence type="ECO:0000313" key="4">
    <source>
        <dbReference type="EMBL" id="CAF4185666.1"/>
    </source>
</evidence>
<evidence type="ECO:0000313" key="8">
    <source>
        <dbReference type="EMBL" id="CAF4719603.1"/>
    </source>
</evidence>
<dbReference type="EMBL" id="CAJOBR010000295">
    <property type="protein sequence ID" value="CAF4492617.1"/>
    <property type="molecule type" value="Genomic_DNA"/>
</dbReference>
<dbReference type="Proteomes" id="UP000663851">
    <property type="component" value="Unassembled WGS sequence"/>
</dbReference>
<keyword evidence="10" id="KW-1185">Reference proteome</keyword>
<protein>
    <recommendedName>
        <fullName evidence="3">Anti-proliferative protein domain-containing protein</fullName>
    </recommendedName>
</protein>
<evidence type="ECO:0000259" key="3">
    <source>
        <dbReference type="PROSITE" id="PS01203"/>
    </source>
</evidence>
<proteinExistence type="inferred from homology"/>
<evidence type="ECO:0000313" key="10">
    <source>
        <dbReference type="Proteomes" id="UP000663873"/>
    </source>
</evidence>
<evidence type="ECO:0000256" key="1">
    <source>
        <dbReference type="ARBA" id="ARBA00007989"/>
    </source>
</evidence>
<reference evidence="7" key="1">
    <citation type="submission" date="2021-02" db="EMBL/GenBank/DDBJ databases">
        <authorList>
            <person name="Nowell W R."/>
        </authorList>
    </citation>
    <scope>NUCLEOTIDE SEQUENCE</scope>
</reference>
<comment type="caution">
    <text evidence="7">The sequence shown here is derived from an EMBL/GenBank/DDBJ whole genome shotgun (WGS) entry which is preliminary data.</text>
</comment>
<evidence type="ECO:0000313" key="7">
    <source>
        <dbReference type="EMBL" id="CAF4492617.1"/>
    </source>
</evidence>
<evidence type="ECO:0000256" key="2">
    <source>
        <dbReference type="ARBA" id="ARBA00022553"/>
    </source>
</evidence>
<dbReference type="Proteomes" id="UP000663848">
    <property type="component" value="Unassembled WGS sequence"/>
</dbReference>
<feature type="domain" description="Anti-proliferative protein" evidence="3">
    <location>
        <begin position="87"/>
        <end position="106"/>
    </location>
</feature>
<dbReference type="InterPro" id="IPR015676">
    <property type="entry name" value="Tob1/2"/>
</dbReference>
<evidence type="ECO:0000313" key="6">
    <source>
        <dbReference type="EMBL" id="CAF4433252.1"/>
    </source>
</evidence>
<name>A0A820UZ78_9BILA</name>
<dbReference type="InterPro" id="IPR002087">
    <property type="entry name" value="Anti_prolifrtn"/>
</dbReference>
<dbReference type="GO" id="GO:0003714">
    <property type="term" value="F:transcription corepressor activity"/>
    <property type="evidence" value="ECO:0007669"/>
    <property type="project" value="TreeGrafter"/>
</dbReference>
<dbReference type="PROSITE" id="PS01203">
    <property type="entry name" value="BTG_2"/>
    <property type="match status" value="1"/>
</dbReference>
<dbReference type="SUPFAM" id="SSF160696">
    <property type="entry name" value="BTG domain-like"/>
    <property type="match status" value="1"/>
</dbReference>
<dbReference type="AlphaFoldDB" id="A0A820UZ78"/>
<sequence>MQTEISIALNFLIAFLYNKLPRRRVNMLGEQMHKYLRVKFQDHWYPERPTQGSGYRSIRIGKDKIDKVLINAANDVSLDLQEILDSLPNDLTIWIDPGEVSYRIGEKGSIQVLYGNHRHLLRYDELSSDTDEVSNQGNVVFFGHIFRNKQKKAKFSIEPIDYNVQIRESLDTLLKLSDSDASAWLNPVATPVLSIQTFAQTRFGSLKVKHNVPKQQVK</sequence>
<dbReference type="EMBL" id="CAJOBS010001338">
    <property type="protein sequence ID" value="CAF4719603.1"/>
    <property type="molecule type" value="Genomic_DNA"/>
</dbReference>
<dbReference type="PANTHER" id="PTHR17537">
    <property type="entry name" value="TRANSDUCER OF ERBB2 TOB"/>
    <property type="match status" value="1"/>
</dbReference>
<dbReference type="GO" id="GO:0005737">
    <property type="term" value="C:cytoplasm"/>
    <property type="evidence" value="ECO:0007669"/>
    <property type="project" value="TreeGrafter"/>
</dbReference>
<evidence type="ECO:0000313" key="5">
    <source>
        <dbReference type="EMBL" id="CAF4407030.1"/>
    </source>
</evidence>
<dbReference type="EMBL" id="CAJOBO010001758">
    <property type="protein sequence ID" value="CAF4407030.1"/>
    <property type="molecule type" value="Genomic_DNA"/>
</dbReference>
<dbReference type="SMART" id="SM00099">
    <property type="entry name" value="btg1"/>
    <property type="match status" value="1"/>
</dbReference>
<dbReference type="InterPro" id="IPR036054">
    <property type="entry name" value="BTG-like_sf"/>
</dbReference>
<comment type="similarity">
    <text evidence="1">Belongs to the BTG family.</text>
</comment>
<dbReference type="Gene3D" id="3.90.640.90">
    <property type="entry name" value="Anti-proliferative protein, N-terminal domain"/>
    <property type="match status" value="1"/>
</dbReference>
<accession>A0A820UZ78</accession>
<dbReference type="GO" id="GO:0005634">
    <property type="term" value="C:nucleus"/>
    <property type="evidence" value="ECO:0007669"/>
    <property type="project" value="TreeGrafter"/>
</dbReference>
<dbReference type="Proteomes" id="UP000663838">
    <property type="component" value="Unassembled WGS sequence"/>
</dbReference>
<organism evidence="7 9">
    <name type="scientific">Rotaria socialis</name>
    <dbReference type="NCBI Taxonomy" id="392032"/>
    <lineage>
        <taxon>Eukaryota</taxon>
        <taxon>Metazoa</taxon>
        <taxon>Spiralia</taxon>
        <taxon>Gnathifera</taxon>
        <taxon>Rotifera</taxon>
        <taxon>Eurotatoria</taxon>
        <taxon>Bdelloidea</taxon>
        <taxon>Philodinida</taxon>
        <taxon>Philodinidae</taxon>
        <taxon>Rotaria</taxon>
    </lineage>
</organism>
<dbReference type="PANTHER" id="PTHR17537:SF5">
    <property type="entry name" value="TRANSDUCER OF ERBB2, ISOFORM A"/>
    <property type="match status" value="1"/>
</dbReference>
<dbReference type="EMBL" id="CAJOBQ010000911">
    <property type="protein sequence ID" value="CAF4433252.1"/>
    <property type="molecule type" value="Genomic_DNA"/>
</dbReference>